<evidence type="ECO:0000256" key="5">
    <source>
        <dbReference type="ARBA" id="ARBA00023136"/>
    </source>
</evidence>
<keyword evidence="5" id="KW-0472">Membrane</keyword>
<dbReference type="GO" id="GO:0005886">
    <property type="term" value="C:plasma membrane"/>
    <property type="evidence" value="ECO:0007669"/>
    <property type="project" value="TreeGrafter"/>
</dbReference>
<comment type="caution">
    <text evidence="6">The sequence shown here is derived from an EMBL/GenBank/DDBJ whole genome shotgun (WGS) entry which is preliminary data.</text>
</comment>
<evidence type="ECO:0000313" key="6">
    <source>
        <dbReference type="EMBL" id="CAB4044369.1"/>
    </source>
</evidence>
<dbReference type="PANTHER" id="PTHR10165:SF103">
    <property type="entry name" value="PHOSPHOLIPID PHOSPHATASE HOMOLOG 1.2 HOMOLOG"/>
    <property type="match status" value="1"/>
</dbReference>
<keyword evidence="7" id="KW-1185">Reference proteome</keyword>
<feature type="non-terminal residue" evidence="6">
    <location>
        <position position="180"/>
    </location>
</feature>
<dbReference type="InterPro" id="IPR043216">
    <property type="entry name" value="PAP-like"/>
</dbReference>
<dbReference type="GO" id="GO:0007165">
    <property type="term" value="P:signal transduction"/>
    <property type="evidence" value="ECO:0007669"/>
    <property type="project" value="TreeGrafter"/>
</dbReference>
<dbReference type="PANTHER" id="PTHR10165">
    <property type="entry name" value="LIPID PHOSPHATE PHOSPHATASE"/>
    <property type="match status" value="1"/>
</dbReference>
<name>A0A7D9KE68_PARCT</name>
<dbReference type="CDD" id="cd03384">
    <property type="entry name" value="PAP2_wunen"/>
    <property type="match status" value="1"/>
</dbReference>
<dbReference type="GO" id="GO:0008195">
    <property type="term" value="F:phosphatidate phosphatase activity"/>
    <property type="evidence" value="ECO:0007669"/>
    <property type="project" value="TreeGrafter"/>
</dbReference>
<dbReference type="UniPathway" id="UPA00085"/>
<reference evidence="6" key="1">
    <citation type="submission" date="2020-04" db="EMBL/GenBank/DDBJ databases">
        <authorList>
            <person name="Alioto T."/>
            <person name="Alioto T."/>
            <person name="Gomez Garrido J."/>
        </authorList>
    </citation>
    <scope>NUCLEOTIDE SEQUENCE</scope>
    <source>
        <strain evidence="6">A484AB</strain>
    </source>
</reference>
<evidence type="ECO:0000256" key="2">
    <source>
        <dbReference type="ARBA" id="ARBA00008816"/>
    </source>
</evidence>
<evidence type="ECO:0000256" key="1">
    <source>
        <dbReference type="ARBA" id="ARBA00004141"/>
    </source>
</evidence>
<dbReference type="OrthoDB" id="8907274at2759"/>
<sequence length="180" mass="20304">TVVLTDVGKYSIGRLRPHFLAVCKPDFSKLNCTTGFQKNFITDYECTGDEDLIKEARLSFPSGHSSFAAYCMMFLVLYVDLRMVQFVSLKLLKPFVEFALILLGVLCGLSRVSDYKHHWSDVFAGLVLGTFFAFFFVLRVLELHRVSTTVSECQTNDIHIQESDDPERGGTPDVERDGTS</sequence>
<dbReference type="InterPro" id="IPR000326">
    <property type="entry name" value="PAP2/HPO"/>
</dbReference>
<comment type="similarity">
    <text evidence="2">Belongs to the PA-phosphatase related phosphoesterase family.</text>
</comment>
<organism evidence="6 7">
    <name type="scientific">Paramuricea clavata</name>
    <name type="common">Red gorgonian</name>
    <name type="synonym">Violescent sea-whip</name>
    <dbReference type="NCBI Taxonomy" id="317549"/>
    <lineage>
        <taxon>Eukaryota</taxon>
        <taxon>Metazoa</taxon>
        <taxon>Cnidaria</taxon>
        <taxon>Anthozoa</taxon>
        <taxon>Octocorallia</taxon>
        <taxon>Malacalcyonacea</taxon>
        <taxon>Plexauridae</taxon>
        <taxon>Paramuricea</taxon>
    </lineage>
</organism>
<keyword evidence="3" id="KW-0812">Transmembrane</keyword>
<protein>
    <submittedName>
        <fullName evidence="6">Phospholipid phosphatase 1 isoform X3</fullName>
    </submittedName>
</protein>
<keyword evidence="4" id="KW-1133">Transmembrane helix</keyword>
<dbReference type="SMART" id="SM00014">
    <property type="entry name" value="acidPPc"/>
    <property type="match status" value="1"/>
</dbReference>
<dbReference type="EMBL" id="CACRXK020034711">
    <property type="protein sequence ID" value="CAB4044369.1"/>
    <property type="molecule type" value="Genomic_DNA"/>
</dbReference>
<proteinExistence type="inferred from homology"/>
<dbReference type="GO" id="GO:0006644">
    <property type="term" value="P:phospholipid metabolic process"/>
    <property type="evidence" value="ECO:0007669"/>
    <property type="project" value="UniProtKB-UniPathway"/>
</dbReference>
<accession>A0A7D9KE68</accession>
<evidence type="ECO:0000256" key="3">
    <source>
        <dbReference type="ARBA" id="ARBA00022692"/>
    </source>
</evidence>
<evidence type="ECO:0000256" key="4">
    <source>
        <dbReference type="ARBA" id="ARBA00022989"/>
    </source>
</evidence>
<dbReference type="AlphaFoldDB" id="A0A7D9KE68"/>
<dbReference type="GO" id="GO:0046839">
    <property type="term" value="P:phospholipid dephosphorylation"/>
    <property type="evidence" value="ECO:0007669"/>
    <property type="project" value="TreeGrafter"/>
</dbReference>
<dbReference type="SUPFAM" id="SSF48317">
    <property type="entry name" value="Acid phosphatase/Vanadium-dependent haloperoxidase"/>
    <property type="match status" value="1"/>
</dbReference>
<dbReference type="Gene3D" id="1.20.144.10">
    <property type="entry name" value="Phosphatidic acid phosphatase type 2/haloperoxidase"/>
    <property type="match status" value="1"/>
</dbReference>
<dbReference type="InterPro" id="IPR036938">
    <property type="entry name" value="PAP2/HPO_sf"/>
</dbReference>
<dbReference type="Pfam" id="PF01569">
    <property type="entry name" value="PAP2"/>
    <property type="match status" value="1"/>
</dbReference>
<evidence type="ECO:0000313" key="7">
    <source>
        <dbReference type="Proteomes" id="UP001152795"/>
    </source>
</evidence>
<gene>
    <name evidence="6" type="ORF">PACLA_8A089645</name>
</gene>
<dbReference type="Proteomes" id="UP001152795">
    <property type="component" value="Unassembled WGS sequence"/>
</dbReference>
<comment type="subcellular location">
    <subcellularLocation>
        <location evidence="1">Membrane</location>
        <topology evidence="1">Multi-pass membrane protein</topology>
    </subcellularLocation>
</comment>